<dbReference type="PANTHER" id="PTHR43201">
    <property type="entry name" value="ACYL-COA SYNTHETASE"/>
    <property type="match status" value="1"/>
</dbReference>
<evidence type="ECO:0000256" key="1">
    <source>
        <dbReference type="ARBA" id="ARBA00006432"/>
    </source>
</evidence>
<feature type="domain" description="AMP-binding enzyme C-terminal" evidence="4">
    <location>
        <begin position="314"/>
        <end position="385"/>
    </location>
</feature>
<dbReference type="RefSeq" id="WP_058265240.1">
    <property type="nucleotide sequence ID" value="NZ_FMYN01000002.1"/>
</dbReference>
<dbReference type="PANTHER" id="PTHR43201:SF5">
    <property type="entry name" value="MEDIUM-CHAIN ACYL-COA LIGASE ACSF2, MITOCHONDRIAL"/>
    <property type="match status" value="1"/>
</dbReference>
<dbReference type="InterPro" id="IPR020845">
    <property type="entry name" value="AMP-binding_CS"/>
</dbReference>
<evidence type="ECO:0000259" key="3">
    <source>
        <dbReference type="Pfam" id="PF00501"/>
    </source>
</evidence>
<comment type="similarity">
    <text evidence="1">Belongs to the ATP-dependent AMP-binding enzyme family.</text>
</comment>
<dbReference type="EMBL" id="LNQL01000002">
    <property type="protein sequence ID" value="KSU49472.1"/>
    <property type="molecule type" value="Genomic_DNA"/>
</dbReference>
<gene>
    <name evidence="5" type="ORF">AS033_08885</name>
</gene>
<dbReference type="Gene3D" id="3.40.50.12780">
    <property type="entry name" value="N-terminal domain of ligase-like"/>
    <property type="match status" value="1"/>
</dbReference>
<dbReference type="GO" id="GO:0031956">
    <property type="term" value="F:medium-chain fatty acid-CoA ligase activity"/>
    <property type="evidence" value="ECO:0007669"/>
    <property type="project" value="TreeGrafter"/>
</dbReference>
<evidence type="ECO:0008006" key="7">
    <source>
        <dbReference type="Google" id="ProtNLM"/>
    </source>
</evidence>
<evidence type="ECO:0000256" key="2">
    <source>
        <dbReference type="ARBA" id="ARBA00022598"/>
    </source>
</evidence>
<name>A0A0V8GGR4_9BACL</name>
<keyword evidence="2" id="KW-0436">Ligase</keyword>
<dbReference type="PROSITE" id="PS00455">
    <property type="entry name" value="AMP_BINDING"/>
    <property type="match status" value="1"/>
</dbReference>
<dbReference type="AlphaFoldDB" id="A0A0V8GGR4"/>
<accession>A0A0V8GGR4</accession>
<dbReference type="CDD" id="cd04433">
    <property type="entry name" value="AFD_class_I"/>
    <property type="match status" value="1"/>
</dbReference>
<dbReference type="Gene3D" id="3.30.300.30">
    <property type="match status" value="1"/>
</dbReference>
<proteinExistence type="inferred from homology"/>
<dbReference type="GO" id="GO:0006631">
    <property type="term" value="P:fatty acid metabolic process"/>
    <property type="evidence" value="ECO:0007669"/>
    <property type="project" value="TreeGrafter"/>
</dbReference>
<comment type="caution">
    <text evidence="5">The sequence shown here is derived from an EMBL/GenBank/DDBJ whole genome shotgun (WGS) entry which is preliminary data.</text>
</comment>
<reference evidence="5 6" key="1">
    <citation type="journal article" date="2015" name="Int. J. Syst. Evol. Microbiol.">
        <title>Exiguobacterium enclense sp. nov., isolated from sediment.</title>
        <authorList>
            <person name="Dastager S.G."/>
            <person name="Mawlankar R."/>
            <person name="Sonalkar V.V."/>
            <person name="Thorat M.N."/>
            <person name="Mual P."/>
            <person name="Verma A."/>
            <person name="Krishnamurthi S."/>
            <person name="Tang S.K."/>
            <person name="Li W.J."/>
        </authorList>
    </citation>
    <scope>NUCLEOTIDE SEQUENCE [LARGE SCALE GENOMIC DNA]</scope>
    <source>
        <strain evidence="5 6">NIO-1109</strain>
    </source>
</reference>
<evidence type="ECO:0000313" key="5">
    <source>
        <dbReference type="EMBL" id="KSU49472.1"/>
    </source>
</evidence>
<dbReference type="Pfam" id="PF13193">
    <property type="entry name" value="AMP-binding_C"/>
    <property type="match status" value="1"/>
</dbReference>
<protein>
    <recommendedName>
        <fullName evidence="7">Acyl-CoA synthase</fullName>
    </recommendedName>
</protein>
<dbReference type="InterPro" id="IPR045851">
    <property type="entry name" value="AMP-bd_C_sf"/>
</dbReference>
<dbReference type="Proteomes" id="UP000053797">
    <property type="component" value="Unassembled WGS sequence"/>
</dbReference>
<feature type="domain" description="AMP-dependent synthetase/ligase" evidence="3">
    <location>
        <begin position="98"/>
        <end position="262"/>
    </location>
</feature>
<dbReference type="InterPro" id="IPR042099">
    <property type="entry name" value="ANL_N_sf"/>
</dbReference>
<dbReference type="OrthoDB" id="9803968at2"/>
<dbReference type="InterPro" id="IPR000873">
    <property type="entry name" value="AMP-dep_synth/lig_dom"/>
</dbReference>
<organism evidence="5 6">
    <name type="scientific">Exiguobacterium indicum</name>
    <dbReference type="NCBI Taxonomy" id="296995"/>
    <lineage>
        <taxon>Bacteria</taxon>
        <taxon>Bacillati</taxon>
        <taxon>Bacillota</taxon>
        <taxon>Bacilli</taxon>
        <taxon>Bacillales</taxon>
        <taxon>Bacillales Family XII. Incertae Sedis</taxon>
        <taxon>Exiguobacterium</taxon>
    </lineage>
</organism>
<dbReference type="InterPro" id="IPR025110">
    <property type="entry name" value="AMP-bd_C"/>
</dbReference>
<evidence type="ECO:0000259" key="4">
    <source>
        <dbReference type="Pfam" id="PF13193"/>
    </source>
</evidence>
<dbReference type="SUPFAM" id="SSF56801">
    <property type="entry name" value="Acetyl-CoA synthetase-like"/>
    <property type="match status" value="1"/>
</dbReference>
<dbReference type="Pfam" id="PF00501">
    <property type="entry name" value="AMP-binding"/>
    <property type="match status" value="1"/>
</dbReference>
<sequence>MLWIEKEWVTEEELTTHELVKQSFITEGKTIAICTSDTKAWLALCLAMRRMNGTILPIHPETPVSGAERLAIQAGCGYLIYQETIIPLPEAEKRAGGLIQFSSGTTGQPKIIHRTWESIETELNAYTNSFPLTTKATIVACPTTHSFGLLCGVFATLRRGATPVILQDFSPRHVLAIHRLHPDAIIYMAPGLAYAMSLFPESVHAVMISGMTLPEKWFRSIERKTRHLLQQYGCSEIGCIALHPNPPSPQAIGFPLEHLEIETGTKEKPAELVVSQQGIRIGTKDLMYVEDGLHFLSRLDEMINVSGLSVYPGEVEDVLYQLPTVEAVVVFKRMDAFQGERVCAQLVTTASEEELKQHCKKHLAPHQRPTEWQLVEQIELSANGKVSRKRLGEQTCPV</sequence>
<evidence type="ECO:0000313" key="6">
    <source>
        <dbReference type="Proteomes" id="UP000053797"/>
    </source>
</evidence>